<gene>
    <name evidence="1" type="ORF">PMF13cell1_02864</name>
</gene>
<dbReference type="Proteomes" id="UP000289794">
    <property type="component" value="Chromosome"/>
</dbReference>
<dbReference type="KEGG" id="bpro:PMF13cell1_02864"/>
<sequence length="93" mass="11182">MRNIDDILTEIMKKENLNDQDIFFENSIETITWGDFVKKIRFMTPWHRRLIENLSYIMEKHGNVIDYLKNYAQDKLDNGFSFASESYPKDQRG</sequence>
<evidence type="ECO:0000313" key="1">
    <source>
        <dbReference type="EMBL" id="QBE97308.1"/>
    </source>
</evidence>
<organism evidence="1 2">
    <name type="scientific">Blautia producta</name>
    <dbReference type="NCBI Taxonomy" id="33035"/>
    <lineage>
        <taxon>Bacteria</taxon>
        <taxon>Bacillati</taxon>
        <taxon>Bacillota</taxon>
        <taxon>Clostridia</taxon>
        <taxon>Lachnospirales</taxon>
        <taxon>Lachnospiraceae</taxon>
        <taxon>Blautia</taxon>
    </lineage>
</organism>
<proteinExistence type="predicted"/>
<dbReference type="RefSeq" id="WP_130181141.1">
    <property type="nucleotide sequence ID" value="NZ_CP035945.1"/>
</dbReference>
<evidence type="ECO:0000313" key="2">
    <source>
        <dbReference type="Proteomes" id="UP000289794"/>
    </source>
</evidence>
<dbReference type="EMBL" id="CP035945">
    <property type="protein sequence ID" value="QBE97308.1"/>
    <property type="molecule type" value="Genomic_DNA"/>
</dbReference>
<name>A0A4V0Z7M4_9FIRM</name>
<dbReference type="AlphaFoldDB" id="A0A4V0Z7M4"/>
<accession>A0A4V0Z7M4</accession>
<protein>
    <submittedName>
        <fullName evidence="1">Uncharacterized protein</fullName>
    </submittedName>
</protein>
<reference evidence="1 2" key="1">
    <citation type="submission" date="2019-01" db="EMBL/GenBank/DDBJ databases">
        <title>PMF-metabolizing Aryl O-demethylase.</title>
        <authorList>
            <person name="Kim M."/>
        </authorList>
    </citation>
    <scope>NUCLEOTIDE SEQUENCE [LARGE SCALE GENOMIC DNA]</scope>
    <source>
        <strain evidence="1 2">PMF1</strain>
    </source>
</reference>